<protein>
    <submittedName>
        <fullName evidence="2">Uncharacterized protein</fullName>
    </submittedName>
</protein>
<reference evidence="2 3" key="1">
    <citation type="journal article" date="2006" name="Genome Res.">
        <title>Skewed genomic variability in strains of the toxigenic bacterial pathogen, Clostridium perfringens.</title>
        <authorList>
            <person name="Myers G.S."/>
            <person name="Rasko D.A."/>
            <person name="Cheung J.K."/>
            <person name="Ravel J."/>
            <person name="Seshadri R."/>
            <person name="Deboy R.T."/>
            <person name="Ren Q."/>
            <person name="Varga J."/>
            <person name="Awad M.M."/>
            <person name="Brinkac L.M."/>
            <person name="Daugherty S.C."/>
            <person name="Haft D.H."/>
            <person name="Dodson R.J."/>
            <person name="Madupu R."/>
            <person name="Nelson W.C."/>
            <person name="Rosovitz M.J."/>
            <person name="Sullivan S.A."/>
            <person name="Khouri H."/>
            <person name="Dimitrov G.I."/>
            <person name="Watkins K.L."/>
            <person name="Mulligan S."/>
            <person name="Benton J."/>
            <person name="Radune D."/>
            <person name="Fisher D.J."/>
            <person name="Atkins H.S."/>
            <person name="Hiscox T."/>
            <person name="Jost B.H."/>
            <person name="Billington S.J."/>
            <person name="Songer J.G."/>
            <person name="McClane B.A."/>
            <person name="Titball R.W."/>
            <person name="Rood J.I."/>
            <person name="Melville S.B."/>
            <person name="Paulsen I.T."/>
        </authorList>
    </citation>
    <scope>NUCLEOTIDE SEQUENCE [LARGE SCALE GENOMIC DNA]</scope>
    <source>
        <strain evidence="3">ATCC 13124 / DSM 756 / JCM 1290 / NCIMB 6125 / NCTC 8237 / S 107 / Type A</strain>
    </source>
</reference>
<keyword evidence="1" id="KW-1133">Transmembrane helix</keyword>
<dbReference type="HOGENOM" id="CLU_914330_0_0_9"/>
<dbReference type="PaxDb" id="195103-CPF_1022"/>
<dbReference type="Proteomes" id="UP000001823">
    <property type="component" value="Chromosome"/>
</dbReference>
<keyword evidence="1" id="KW-0812">Transmembrane</keyword>
<accession>A0A0H2YVB0</accession>
<dbReference type="EMBL" id="CP000246">
    <property type="protein sequence ID" value="ABG85023.1"/>
    <property type="molecule type" value="Genomic_DNA"/>
</dbReference>
<evidence type="ECO:0000256" key="1">
    <source>
        <dbReference type="SAM" id="Phobius"/>
    </source>
</evidence>
<name>A0A0H2YVB0_CLOP1</name>
<organism evidence="2 3">
    <name type="scientific">Clostridium perfringens (strain ATCC 13124 / DSM 756 / JCM 1290 / NCIMB 6125 / NCTC 8237 / Type A)</name>
    <dbReference type="NCBI Taxonomy" id="195103"/>
    <lineage>
        <taxon>Bacteria</taxon>
        <taxon>Bacillati</taxon>
        <taxon>Bacillota</taxon>
        <taxon>Clostridia</taxon>
        <taxon>Eubacteriales</taxon>
        <taxon>Clostridiaceae</taxon>
        <taxon>Clostridium</taxon>
    </lineage>
</organism>
<proteinExistence type="predicted"/>
<dbReference type="eggNOG" id="ENOG50327U8">
    <property type="taxonomic scope" value="Bacteria"/>
</dbReference>
<evidence type="ECO:0000313" key="2">
    <source>
        <dbReference type="EMBL" id="ABG85023.1"/>
    </source>
</evidence>
<gene>
    <name evidence="2" type="ordered locus">CPF_1022</name>
</gene>
<dbReference type="AlphaFoldDB" id="A0A0H2YVB0"/>
<evidence type="ECO:0000313" key="3">
    <source>
        <dbReference type="Proteomes" id="UP000001823"/>
    </source>
</evidence>
<dbReference type="KEGG" id="cpf:CPF_1022"/>
<keyword evidence="3" id="KW-1185">Reference proteome</keyword>
<keyword evidence="1" id="KW-0472">Membrane</keyword>
<sequence length="304" mass="35690">MKKRKRLFLSIIFFGTILNLILIFLGLKVLVKRLEIKINEEPKVVEAQFPYNTEFDNYNIEIKKPKVVNHYILFDYTISTKDNSPIEEDDFHITGSPSFPDTAYFVSAHDILRKVENNKMRIVNVGIIVARKDYDKYVNNFDFLVSAREKGSSKNLFEEKRVDTTIKVDGVVYPDKENYKEIKKTFKLDDIDFEVLSIGDFDFGSCIPIFVGNISEEKGKEIENKYALRIEGENINAIYDLEKWVGFYEQVIKRYSNIDPSYNANSQYDQFYMGKIFYNPNEVNKENVKIYLINKETNEEVRIN</sequence>
<feature type="transmembrane region" description="Helical" evidence="1">
    <location>
        <begin position="7"/>
        <end position="27"/>
    </location>
</feature>